<keyword evidence="3" id="KW-1185">Reference proteome</keyword>
<protein>
    <submittedName>
        <fullName evidence="2">Uncharacterized protein</fullName>
    </submittedName>
</protein>
<gene>
    <name evidence="2" type="ORF">DSL72_001427</name>
</gene>
<name>A0A8A3P9A4_9HELO</name>
<evidence type="ECO:0000313" key="2">
    <source>
        <dbReference type="EMBL" id="QSZ31858.1"/>
    </source>
</evidence>
<dbReference type="EMBL" id="CP063406">
    <property type="protein sequence ID" value="QSZ31858.1"/>
    <property type="molecule type" value="Genomic_DNA"/>
</dbReference>
<reference evidence="2" key="1">
    <citation type="submission" date="2020-10" db="EMBL/GenBank/DDBJ databases">
        <title>Genome Sequence of Monilinia vaccinii-corymbosi Sheds Light on Mummy Berry Disease Infection of Blueberry and Mating Type.</title>
        <authorList>
            <person name="Yow A.G."/>
            <person name="Zhang Y."/>
            <person name="Bansal K."/>
            <person name="Eacker S.M."/>
            <person name="Sullivan S."/>
            <person name="Liachko I."/>
            <person name="Cubeta M.A."/>
            <person name="Rollins J.A."/>
            <person name="Ashrafi H."/>
        </authorList>
    </citation>
    <scope>NUCLEOTIDE SEQUENCE</scope>
    <source>
        <strain evidence="2">RL-1</strain>
    </source>
</reference>
<dbReference type="AlphaFoldDB" id="A0A8A3P9A4"/>
<feature type="compositionally biased region" description="Basic and acidic residues" evidence="1">
    <location>
        <begin position="100"/>
        <end position="118"/>
    </location>
</feature>
<sequence>MSPSRCPRLLRLVATLSQSSRQYLLGDRDRGDLHLASSLYDMIWPMEEMPHDDVASFRLIAMLHYALGLICDEKDRFLPGVAMAEDDLHKKSNIAGSPEHPTDRIRNAGVGIDHKHAG</sequence>
<dbReference type="OrthoDB" id="3559255at2759"/>
<evidence type="ECO:0000256" key="1">
    <source>
        <dbReference type="SAM" id="MobiDB-lite"/>
    </source>
</evidence>
<feature type="region of interest" description="Disordered" evidence="1">
    <location>
        <begin position="89"/>
        <end position="118"/>
    </location>
</feature>
<evidence type="ECO:0000313" key="3">
    <source>
        <dbReference type="Proteomes" id="UP000672032"/>
    </source>
</evidence>
<accession>A0A8A3P9A4</accession>
<proteinExistence type="predicted"/>
<organism evidence="2 3">
    <name type="scientific">Monilinia vaccinii-corymbosi</name>
    <dbReference type="NCBI Taxonomy" id="61207"/>
    <lineage>
        <taxon>Eukaryota</taxon>
        <taxon>Fungi</taxon>
        <taxon>Dikarya</taxon>
        <taxon>Ascomycota</taxon>
        <taxon>Pezizomycotina</taxon>
        <taxon>Leotiomycetes</taxon>
        <taxon>Helotiales</taxon>
        <taxon>Sclerotiniaceae</taxon>
        <taxon>Monilinia</taxon>
    </lineage>
</organism>
<dbReference type="Proteomes" id="UP000672032">
    <property type="component" value="Chromosome 2"/>
</dbReference>